<dbReference type="InterPro" id="IPR050833">
    <property type="entry name" value="Poly_Biosynth_Transport"/>
</dbReference>
<feature type="transmembrane region" description="Helical" evidence="6">
    <location>
        <begin position="55"/>
        <end position="75"/>
    </location>
</feature>
<dbReference type="EMBL" id="JALBUS010000010">
    <property type="protein sequence ID" value="MDX8417698.1"/>
    <property type="molecule type" value="Genomic_DNA"/>
</dbReference>
<protein>
    <submittedName>
        <fullName evidence="7">Oligosaccharide flippase family protein</fullName>
    </submittedName>
</protein>
<evidence type="ECO:0000313" key="7">
    <source>
        <dbReference type="EMBL" id="MDX8417698.1"/>
    </source>
</evidence>
<feature type="transmembrane region" description="Helical" evidence="6">
    <location>
        <begin position="193"/>
        <end position="211"/>
    </location>
</feature>
<feature type="transmembrane region" description="Helical" evidence="6">
    <location>
        <begin position="417"/>
        <end position="444"/>
    </location>
</feature>
<feature type="transmembrane region" description="Helical" evidence="6">
    <location>
        <begin position="127"/>
        <end position="148"/>
    </location>
</feature>
<feature type="transmembrane region" description="Helical" evidence="6">
    <location>
        <begin position="333"/>
        <end position="354"/>
    </location>
</feature>
<feature type="transmembrane region" description="Helical" evidence="6">
    <location>
        <begin position="464"/>
        <end position="483"/>
    </location>
</feature>
<gene>
    <name evidence="7" type="ORF">MOZ64_07555</name>
</gene>
<feature type="transmembrane region" description="Helical" evidence="6">
    <location>
        <begin position="300"/>
        <end position="321"/>
    </location>
</feature>
<feature type="transmembrane region" description="Helical" evidence="6">
    <location>
        <begin position="374"/>
        <end position="396"/>
    </location>
</feature>
<feature type="transmembrane region" description="Helical" evidence="6">
    <location>
        <begin position="169"/>
        <end position="187"/>
    </location>
</feature>
<feature type="transmembrane region" description="Helical" evidence="6">
    <location>
        <begin position="495"/>
        <end position="519"/>
    </location>
</feature>
<sequence length="538" mass="58954">MENQSKVKKSIILSGLVGTGGLFVAKLIGIIYAIPFSSILGNVKYMGYYGQAYNIYSYVLNVFTAGFPFAIATMVSKYTVLDDSKTVLLVKKVSIAMLSLLGFIGMLLLMAFSGALAPLMVAGDPTIMANVLRILAIALFFVPVLSAFRGYYQGLKEMGEYAFSQAFEQIFRVGFLLSAACLLVYVFHWERKWALYASVLSTTVAAIAGILQIHHFDKARSQEIVVQAKAQTTPALKRNEIIKELVILAIPYLISSLLGYSQQIYNAVLLPAGLKAYYPSEAKVSSIISATTYVGVKMTAIPMVLAPGFTAAIIPHITSALTKHNKRLIQKNVVDCLGVVLYIGLPVSFCLFAYAAPLNYTLFYTDDLNTSTMVLQWLTLEAITGTLLPVVTNLMMALKLQSLVLKRMIINAIIKGVLMVPMTMMMGFGGAVLASLIADGYLFFSNLRQIKIHYHISYKRVGQIVIRVCIGLVALWITSMVLTHLGLGSVSSRKIVCFITMCINGLISLLVFMLVTIALKVPELAFHVHIGRPKKEAQ</sequence>
<keyword evidence="8" id="KW-1185">Reference proteome</keyword>
<dbReference type="InterPro" id="IPR002797">
    <property type="entry name" value="Polysacc_synth"/>
</dbReference>
<evidence type="ECO:0000256" key="4">
    <source>
        <dbReference type="ARBA" id="ARBA00022989"/>
    </source>
</evidence>
<feature type="transmembrane region" description="Helical" evidence="6">
    <location>
        <begin position="95"/>
        <end position="121"/>
    </location>
</feature>
<evidence type="ECO:0000256" key="5">
    <source>
        <dbReference type="ARBA" id="ARBA00023136"/>
    </source>
</evidence>
<evidence type="ECO:0000313" key="8">
    <source>
        <dbReference type="Proteomes" id="UP001285244"/>
    </source>
</evidence>
<accession>A0ABU4WN83</accession>
<dbReference type="Pfam" id="PF01943">
    <property type="entry name" value="Polysacc_synt"/>
    <property type="match status" value="1"/>
</dbReference>
<feature type="transmembrane region" description="Helical" evidence="6">
    <location>
        <begin position="245"/>
        <end position="265"/>
    </location>
</feature>
<name>A0ABU4WN83_9FIRM</name>
<keyword evidence="5 6" id="KW-0472">Membrane</keyword>
<reference evidence="7 8" key="1">
    <citation type="submission" date="2022-03" db="EMBL/GenBank/DDBJ databases">
        <title>Novel taxa within the pig intestine.</title>
        <authorList>
            <person name="Wylensek D."/>
            <person name="Bishof K."/>
            <person name="Afrizal A."/>
            <person name="Clavel T."/>
        </authorList>
    </citation>
    <scope>NUCLEOTIDE SEQUENCE [LARGE SCALE GENOMIC DNA]</scope>
    <source>
        <strain evidence="7 8">Cla-KB-P134</strain>
    </source>
</reference>
<dbReference type="Proteomes" id="UP001285244">
    <property type="component" value="Unassembled WGS sequence"/>
</dbReference>
<evidence type="ECO:0000256" key="3">
    <source>
        <dbReference type="ARBA" id="ARBA00022692"/>
    </source>
</evidence>
<keyword evidence="3 6" id="KW-0812">Transmembrane</keyword>
<organism evidence="7 8">
    <name type="scientific">Absicoccus intestinalis</name>
    <dbReference type="NCBI Taxonomy" id="2926319"/>
    <lineage>
        <taxon>Bacteria</taxon>
        <taxon>Bacillati</taxon>
        <taxon>Bacillota</taxon>
        <taxon>Erysipelotrichia</taxon>
        <taxon>Erysipelotrichales</taxon>
        <taxon>Erysipelotrichaceae</taxon>
        <taxon>Absicoccus</taxon>
    </lineage>
</organism>
<comment type="caution">
    <text evidence="7">The sequence shown here is derived from an EMBL/GenBank/DDBJ whole genome shotgun (WGS) entry which is preliminary data.</text>
</comment>
<keyword evidence="2" id="KW-1003">Cell membrane</keyword>
<dbReference type="PANTHER" id="PTHR30250:SF21">
    <property type="entry name" value="LIPID II FLIPPASE MURJ"/>
    <property type="match status" value="1"/>
</dbReference>
<evidence type="ECO:0000256" key="1">
    <source>
        <dbReference type="ARBA" id="ARBA00004651"/>
    </source>
</evidence>
<comment type="subcellular location">
    <subcellularLocation>
        <location evidence="1">Cell membrane</location>
        <topology evidence="1">Multi-pass membrane protein</topology>
    </subcellularLocation>
</comment>
<dbReference type="RefSeq" id="WP_320325973.1">
    <property type="nucleotide sequence ID" value="NZ_JALBUS010000010.1"/>
</dbReference>
<dbReference type="PANTHER" id="PTHR30250">
    <property type="entry name" value="PST FAMILY PREDICTED COLANIC ACID TRANSPORTER"/>
    <property type="match status" value="1"/>
</dbReference>
<evidence type="ECO:0000256" key="2">
    <source>
        <dbReference type="ARBA" id="ARBA00022475"/>
    </source>
</evidence>
<feature type="transmembrane region" description="Helical" evidence="6">
    <location>
        <begin position="12"/>
        <end position="35"/>
    </location>
</feature>
<proteinExistence type="predicted"/>
<keyword evidence="4 6" id="KW-1133">Transmembrane helix</keyword>
<evidence type="ECO:0000256" key="6">
    <source>
        <dbReference type="SAM" id="Phobius"/>
    </source>
</evidence>